<dbReference type="GO" id="GO:0034719">
    <property type="term" value="C:SMN-Sm protein complex"/>
    <property type="evidence" value="ECO:0007669"/>
    <property type="project" value="TreeGrafter"/>
</dbReference>
<dbReference type="GO" id="GO:0043186">
    <property type="term" value="C:P granule"/>
    <property type="evidence" value="ECO:0007669"/>
    <property type="project" value="TreeGrafter"/>
</dbReference>
<dbReference type="GO" id="GO:0071011">
    <property type="term" value="C:precatalytic spliceosome"/>
    <property type="evidence" value="ECO:0007669"/>
    <property type="project" value="TreeGrafter"/>
</dbReference>
<evidence type="ECO:0000256" key="8">
    <source>
        <dbReference type="ARBA" id="ARBA00023274"/>
    </source>
</evidence>
<evidence type="ECO:0000256" key="3">
    <source>
        <dbReference type="ARBA" id="ARBA00022664"/>
    </source>
</evidence>
<comment type="subcellular location">
    <subcellularLocation>
        <location evidence="1 9">Nucleus</location>
    </subcellularLocation>
</comment>
<dbReference type="InterPro" id="IPR010920">
    <property type="entry name" value="LSM_dom_sf"/>
</dbReference>
<keyword evidence="6 9" id="KW-0508">mRNA splicing</keyword>
<keyword evidence="4 9" id="KW-0747">Spliceosome</keyword>
<evidence type="ECO:0000313" key="12">
    <source>
        <dbReference type="Proteomes" id="UP001146793"/>
    </source>
</evidence>
<evidence type="ECO:0000256" key="7">
    <source>
        <dbReference type="ARBA" id="ARBA00023242"/>
    </source>
</evidence>
<dbReference type="GO" id="GO:0000387">
    <property type="term" value="P:spliceosomal snRNP assembly"/>
    <property type="evidence" value="ECO:0007669"/>
    <property type="project" value="UniProtKB-UniRule"/>
</dbReference>
<reference evidence="11" key="1">
    <citation type="submission" date="2022-08" db="EMBL/GenBank/DDBJ databases">
        <title>Novel sulphate-reducing endosymbionts in the free-living metamonad Anaeramoeba.</title>
        <authorList>
            <person name="Jerlstrom-Hultqvist J."/>
            <person name="Cepicka I."/>
            <person name="Gallot-Lavallee L."/>
            <person name="Salas-Leiva D."/>
            <person name="Curtis B.A."/>
            <person name="Zahonova K."/>
            <person name="Pipaliya S."/>
            <person name="Dacks J."/>
            <person name="Roger A.J."/>
        </authorList>
    </citation>
    <scope>NUCLEOTIDE SEQUENCE</scope>
    <source>
        <strain evidence="11">Busselton2</strain>
    </source>
</reference>
<dbReference type="EMBL" id="JANTQA010000008">
    <property type="protein sequence ID" value="KAJ3452252.1"/>
    <property type="molecule type" value="Genomic_DNA"/>
</dbReference>
<dbReference type="GO" id="GO:0097526">
    <property type="term" value="C:spliceosomal tri-snRNP complex"/>
    <property type="evidence" value="ECO:0007669"/>
    <property type="project" value="TreeGrafter"/>
</dbReference>
<comment type="similarity">
    <text evidence="2 9">Belongs to the snRNP Sm proteins family.</text>
</comment>
<keyword evidence="8 9" id="KW-0687">Ribonucleoprotein</keyword>
<keyword evidence="7 9" id="KW-0539">Nucleus</keyword>
<dbReference type="GO" id="GO:0003723">
    <property type="term" value="F:RNA binding"/>
    <property type="evidence" value="ECO:0007669"/>
    <property type="project" value="UniProtKB-UniRule"/>
</dbReference>
<evidence type="ECO:0000259" key="10">
    <source>
        <dbReference type="PROSITE" id="PS52002"/>
    </source>
</evidence>
<evidence type="ECO:0000256" key="6">
    <source>
        <dbReference type="ARBA" id="ARBA00023187"/>
    </source>
</evidence>
<dbReference type="PROSITE" id="PS52002">
    <property type="entry name" value="SM"/>
    <property type="match status" value="1"/>
</dbReference>
<dbReference type="FunFam" id="2.30.30.100:FF:000023">
    <property type="entry name" value="Small nuclear ribonucleoprotein G"/>
    <property type="match status" value="1"/>
</dbReference>
<dbReference type="GO" id="GO:0071013">
    <property type="term" value="C:catalytic step 2 spliceosome"/>
    <property type="evidence" value="ECO:0007669"/>
    <property type="project" value="TreeGrafter"/>
</dbReference>
<organism evidence="11 12">
    <name type="scientific">Anaeramoeba flamelloides</name>
    <dbReference type="NCBI Taxonomy" id="1746091"/>
    <lineage>
        <taxon>Eukaryota</taxon>
        <taxon>Metamonada</taxon>
        <taxon>Anaeramoebidae</taxon>
        <taxon>Anaeramoeba</taxon>
    </lineage>
</organism>
<sequence>MVLLFQIFQKKVTKKFISFFSQKQIQSFFFFLSVIPTMASKTVNQTDLRQFMDKRIRIKLNANRFVIGTLRGNDQFMNISLSDAVEVVKIGETTENKPIGKIVIRGNSIITMEALNQY</sequence>
<dbReference type="PANTHER" id="PTHR10553:SF2">
    <property type="entry name" value="SMALL NUCLEAR RIBONUCLEOPROTEIN G"/>
    <property type="match status" value="1"/>
</dbReference>
<comment type="function">
    <text evidence="9">Plays a role in pre-mRNA splicing.</text>
</comment>
<dbReference type="SMART" id="SM00651">
    <property type="entry name" value="Sm"/>
    <property type="match status" value="1"/>
</dbReference>
<dbReference type="CDD" id="cd01719">
    <property type="entry name" value="Sm_G"/>
    <property type="match status" value="1"/>
</dbReference>
<dbReference type="GO" id="GO:0005687">
    <property type="term" value="C:U4 snRNP"/>
    <property type="evidence" value="ECO:0007669"/>
    <property type="project" value="TreeGrafter"/>
</dbReference>
<dbReference type="InterPro" id="IPR044641">
    <property type="entry name" value="Lsm7/SmG-like"/>
</dbReference>
<dbReference type="PANTHER" id="PTHR10553">
    <property type="entry name" value="SMALL NUCLEAR RIBONUCLEOPROTEIN"/>
    <property type="match status" value="1"/>
</dbReference>
<protein>
    <recommendedName>
        <fullName evidence="9">Small nuclear ribonucleoprotein G</fullName>
        <shortName evidence="9">snRNP-G</shortName>
    </recommendedName>
</protein>
<evidence type="ECO:0000313" key="11">
    <source>
        <dbReference type="EMBL" id="KAJ3452252.1"/>
    </source>
</evidence>
<dbReference type="GO" id="GO:0005686">
    <property type="term" value="C:U2 snRNP"/>
    <property type="evidence" value="ECO:0007669"/>
    <property type="project" value="TreeGrafter"/>
</dbReference>
<dbReference type="AlphaFoldDB" id="A0AAV8AHQ0"/>
<feature type="domain" description="Sm" evidence="10">
    <location>
        <begin position="43"/>
        <end position="118"/>
    </location>
</feature>
<name>A0AAV8AHQ0_9EUKA</name>
<evidence type="ECO:0000256" key="2">
    <source>
        <dbReference type="ARBA" id="ARBA00006850"/>
    </source>
</evidence>
<gene>
    <name evidence="11" type="ORF">M0812_04016</name>
</gene>
<dbReference type="InterPro" id="IPR034098">
    <property type="entry name" value="Sm_G"/>
</dbReference>
<evidence type="ECO:0000256" key="1">
    <source>
        <dbReference type="ARBA" id="ARBA00004123"/>
    </source>
</evidence>
<dbReference type="GO" id="GO:0005685">
    <property type="term" value="C:U1 snRNP"/>
    <property type="evidence" value="ECO:0007669"/>
    <property type="project" value="TreeGrafter"/>
</dbReference>
<dbReference type="Pfam" id="PF01423">
    <property type="entry name" value="LSM"/>
    <property type="match status" value="1"/>
</dbReference>
<keyword evidence="3 9" id="KW-0507">mRNA processing</keyword>
<dbReference type="GO" id="GO:0071004">
    <property type="term" value="C:U2-type prespliceosome"/>
    <property type="evidence" value="ECO:0007669"/>
    <property type="project" value="TreeGrafter"/>
</dbReference>
<dbReference type="GO" id="GO:0005682">
    <property type="term" value="C:U5 snRNP"/>
    <property type="evidence" value="ECO:0007669"/>
    <property type="project" value="TreeGrafter"/>
</dbReference>
<evidence type="ECO:0000256" key="4">
    <source>
        <dbReference type="ARBA" id="ARBA00022728"/>
    </source>
</evidence>
<proteinExistence type="inferred from homology"/>
<dbReference type="SUPFAM" id="SSF50182">
    <property type="entry name" value="Sm-like ribonucleoproteins"/>
    <property type="match status" value="1"/>
</dbReference>
<dbReference type="GO" id="GO:0005689">
    <property type="term" value="C:U12-type spliceosomal complex"/>
    <property type="evidence" value="ECO:0007669"/>
    <property type="project" value="TreeGrafter"/>
</dbReference>
<dbReference type="InterPro" id="IPR001163">
    <property type="entry name" value="Sm_dom_euk/arc"/>
</dbReference>
<dbReference type="InterPro" id="IPR047575">
    <property type="entry name" value="Sm"/>
</dbReference>
<keyword evidence="5 9" id="KW-0694">RNA-binding</keyword>
<dbReference type="Proteomes" id="UP001146793">
    <property type="component" value="Unassembled WGS sequence"/>
</dbReference>
<evidence type="ECO:0000256" key="5">
    <source>
        <dbReference type="ARBA" id="ARBA00022884"/>
    </source>
</evidence>
<evidence type="ECO:0000256" key="9">
    <source>
        <dbReference type="RuleBase" id="RU365052"/>
    </source>
</evidence>
<accession>A0AAV8AHQ0</accession>
<dbReference type="Gene3D" id="2.30.30.100">
    <property type="match status" value="1"/>
</dbReference>
<comment type="caution">
    <text evidence="11">The sequence shown here is derived from an EMBL/GenBank/DDBJ whole genome shotgun (WGS) entry which is preliminary data.</text>
</comment>